<sequence length="272" mass="31390">MNDFTFLVTKEYRRFEEFCDACRRYRYIGLCYGPPGVGKTLSARKYANWEAIEDLLELKFVRGSKGIVPDASIVDPRAIFYTAPVMGSPNRISKEIGHIRSKFKLGLEWVRAFRAGDEENYANCTDPTELIIVDEADRLKITGLEEIRDIYDRSQIGLILIGMPGIEKRLLRYPQLYSRVGFVHEFRTLNVEELRFILEHKWRDLGLQLQPENYFGDAEALSAITRITGGNFRLVHRLFTQIERVMEINELKNITKEVVETARSNLVIGAGF</sequence>
<accession>A0ABY6Z1V1</accession>
<gene>
    <name evidence="2" type="ORF">NZD86_20075</name>
</gene>
<dbReference type="Gene3D" id="3.40.50.300">
    <property type="entry name" value="P-loop containing nucleotide triphosphate hydrolases"/>
    <property type="match status" value="1"/>
</dbReference>
<keyword evidence="3" id="KW-1185">Reference proteome</keyword>
<dbReference type="InterPro" id="IPR027417">
    <property type="entry name" value="P-loop_NTPase"/>
</dbReference>
<organism evidence="2 3">
    <name type="scientific">Alicyclobacillus dauci</name>
    <dbReference type="NCBI Taxonomy" id="1475485"/>
    <lineage>
        <taxon>Bacteria</taxon>
        <taxon>Bacillati</taxon>
        <taxon>Bacillota</taxon>
        <taxon>Bacilli</taxon>
        <taxon>Bacillales</taxon>
        <taxon>Alicyclobacillaceae</taxon>
        <taxon>Alicyclobacillus</taxon>
    </lineage>
</organism>
<protein>
    <submittedName>
        <fullName evidence="2">AAA family ATPase</fullName>
    </submittedName>
</protein>
<dbReference type="SUPFAM" id="SSF52540">
    <property type="entry name" value="P-loop containing nucleoside triphosphate hydrolases"/>
    <property type="match status" value="1"/>
</dbReference>
<evidence type="ECO:0000259" key="1">
    <source>
        <dbReference type="Pfam" id="PF13401"/>
    </source>
</evidence>
<evidence type="ECO:0000313" key="2">
    <source>
        <dbReference type="EMBL" id="WAH36483.1"/>
    </source>
</evidence>
<dbReference type="PANTHER" id="PTHR35894:SF5">
    <property type="entry name" value="MU-LIKE PROPHAGE FLUMU DNA TRANSPOSITION PROTEIN B"/>
    <property type="match status" value="1"/>
</dbReference>
<evidence type="ECO:0000313" key="3">
    <source>
        <dbReference type="Proteomes" id="UP001164803"/>
    </source>
</evidence>
<dbReference type="PANTHER" id="PTHR35894">
    <property type="entry name" value="GENERAL SECRETION PATHWAY PROTEIN A-RELATED"/>
    <property type="match status" value="1"/>
</dbReference>
<dbReference type="Proteomes" id="UP001164803">
    <property type="component" value="Chromosome"/>
</dbReference>
<name>A0ABY6Z1V1_9BACL</name>
<dbReference type="InterPro" id="IPR049945">
    <property type="entry name" value="AAA_22"/>
</dbReference>
<proteinExistence type="predicted"/>
<feature type="domain" description="ORC1/DEAH AAA+ ATPase" evidence="1">
    <location>
        <begin position="24"/>
        <end position="170"/>
    </location>
</feature>
<reference evidence="2" key="1">
    <citation type="submission" date="2022-08" db="EMBL/GenBank/DDBJ databases">
        <title>Alicyclobacillus dauci DSM2870, complete genome.</title>
        <authorList>
            <person name="Wang Q."/>
            <person name="Cai R."/>
            <person name="Wang Z."/>
        </authorList>
    </citation>
    <scope>NUCLEOTIDE SEQUENCE</scope>
    <source>
        <strain evidence="2">DSM 28700</strain>
    </source>
</reference>
<dbReference type="InterPro" id="IPR052026">
    <property type="entry name" value="ExeA_AAA_ATPase_DNA-bind"/>
</dbReference>
<dbReference type="Pfam" id="PF13401">
    <property type="entry name" value="AAA_22"/>
    <property type="match status" value="1"/>
</dbReference>
<dbReference type="EMBL" id="CP104064">
    <property type="protein sequence ID" value="WAH36483.1"/>
    <property type="molecule type" value="Genomic_DNA"/>
</dbReference>
<dbReference type="RefSeq" id="WP_268043827.1">
    <property type="nucleotide sequence ID" value="NZ_CP104064.1"/>
</dbReference>